<dbReference type="EMBL" id="JACVVK020000013">
    <property type="protein sequence ID" value="KAK7504764.1"/>
    <property type="molecule type" value="Genomic_DNA"/>
</dbReference>
<accession>A0ABD0LZ86</accession>
<dbReference type="AlphaFoldDB" id="A0ABD0LZ86"/>
<reference evidence="1 2" key="1">
    <citation type="journal article" date="2023" name="Sci. Data">
        <title>Genome assembly of the Korean intertidal mud-creeper Batillaria attramentaria.</title>
        <authorList>
            <person name="Patra A.K."/>
            <person name="Ho P.T."/>
            <person name="Jun S."/>
            <person name="Lee S.J."/>
            <person name="Kim Y."/>
            <person name="Won Y.J."/>
        </authorList>
    </citation>
    <scope>NUCLEOTIDE SEQUENCE [LARGE SCALE GENOMIC DNA]</scope>
    <source>
        <strain evidence="1">Wonlab-2016</strain>
    </source>
</reference>
<gene>
    <name evidence="1" type="ORF">BaRGS_00003792</name>
</gene>
<dbReference type="Proteomes" id="UP001519460">
    <property type="component" value="Unassembled WGS sequence"/>
</dbReference>
<organism evidence="1 2">
    <name type="scientific">Batillaria attramentaria</name>
    <dbReference type="NCBI Taxonomy" id="370345"/>
    <lineage>
        <taxon>Eukaryota</taxon>
        <taxon>Metazoa</taxon>
        <taxon>Spiralia</taxon>
        <taxon>Lophotrochozoa</taxon>
        <taxon>Mollusca</taxon>
        <taxon>Gastropoda</taxon>
        <taxon>Caenogastropoda</taxon>
        <taxon>Sorbeoconcha</taxon>
        <taxon>Cerithioidea</taxon>
        <taxon>Batillariidae</taxon>
        <taxon>Batillaria</taxon>
    </lineage>
</organism>
<evidence type="ECO:0000313" key="1">
    <source>
        <dbReference type="EMBL" id="KAK7504764.1"/>
    </source>
</evidence>
<keyword evidence="2" id="KW-1185">Reference proteome</keyword>
<comment type="caution">
    <text evidence="1">The sequence shown here is derived from an EMBL/GenBank/DDBJ whole genome shotgun (WGS) entry which is preliminary data.</text>
</comment>
<evidence type="ECO:0008006" key="3">
    <source>
        <dbReference type="Google" id="ProtNLM"/>
    </source>
</evidence>
<proteinExistence type="predicted"/>
<name>A0ABD0LZ86_9CAEN</name>
<sequence length="107" mass="11963">MLSLITQVPSAAHSALPFSVSTLPPQCFRNVSTEGDTSCTTPLSVNLVKGLLQERDRRTRRTTGFSGGCSIADRSRATADGTRYKERETTFHATRYKRPLDRLMIDW</sequence>
<evidence type="ECO:0000313" key="2">
    <source>
        <dbReference type="Proteomes" id="UP001519460"/>
    </source>
</evidence>
<protein>
    <recommendedName>
        <fullName evidence="3">Secreted protein</fullName>
    </recommendedName>
</protein>